<protein>
    <submittedName>
        <fullName evidence="1">Uncharacterized protein</fullName>
    </submittedName>
</protein>
<organism evidence="1 2">
    <name type="scientific">Oxobacter pfennigii</name>
    <dbReference type="NCBI Taxonomy" id="36849"/>
    <lineage>
        <taxon>Bacteria</taxon>
        <taxon>Bacillati</taxon>
        <taxon>Bacillota</taxon>
        <taxon>Clostridia</taxon>
        <taxon>Eubacteriales</taxon>
        <taxon>Clostridiaceae</taxon>
        <taxon>Oxobacter</taxon>
    </lineage>
</organism>
<evidence type="ECO:0000313" key="2">
    <source>
        <dbReference type="Proteomes" id="UP000050326"/>
    </source>
</evidence>
<dbReference type="Proteomes" id="UP000050326">
    <property type="component" value="Unassembled WGS sequence"/>
</dbReference>
<dbReference type="STRING" id="36849.OXPF_20790"/>
<name>A0A0P8YW40_9CLOT</name>
<sequence length="63" mass="7225">MLPDILGFILDEGIIKLNMAGIVNDDIIIEEYYSPRKEKIGEEKRILKVYNNAQKIILIVGCF</sequence>
<accession>A0A0P8YW40</accession>
<proteinExistence type="predicted"/>
<dbReference type="EMBL" id="LKET01000032">
    <property type="protein sequence ID" value="KPU43914.1"/>
    <property type="molecule type" value="Genomic_DNA"/>
</dbReference>
<dbReference type="RefSeq" id="WP_054875127.1">
    <property type="nucleotide sequence ID" value="NZ_LKET01000032.1"/>
</dbReference>
<keyword evidence="2" id="KW-1185">Reference proteome</keyword>
<reference evidence="1 2" key="1">
    <citation type="submission" date="2015-09" db="EMBL/GenBank/DDBJ databases">
        <title>Genome sequence of Oxobacter pfennigii DSM 3222.</title>
        <authorList>
            <person name="Poehlein A."/>
            <person name="Bengelsdorf F.R."/>
            <person name="Schiel-Bengelsdorf B."/>
            <person name="Duerre P."/>
            <person name="Daniel R."/>
        </authorList>
    </citation>
    <scope>NUCLEOTIDE SEQUENCE [LARGE SCALE GENOMIC DNA]</scope>
    <source>
        <strain evidence="1 2">DSM 3222</strain>
    </source>
</reference>
<dbReference type="AlphaFoldDB" id="A0A0P8YW40"/>
<comment type="caution">
    <text evidence="1">The sequence shown here is derived from an EMBL/GenBank/DDBJ whole genome shotgun (WGS) entry which is preliminary data.</text>
</comment>
<evidence type="ECO:0000313" key="1">
    <source>
        <dbReference type="EMBL" id="KPU43914.1"/>
    </source>
</evidence>
<gene>
    <name evidence="1" type="ORF">OXPF_20790</name>
</gene>